<accession>A0ABR2MD65</accession>
<dbReference type="Proteomes" id="UP001412067">
    <property type="component" value="Unassembled WGS sequence"/>
</dbReference>
<reference evidence="1 2" key="1">
    <citation type="journal article" date="2022" name="Nat. Plants">
        <title>Genomes of leafy and leafless Platanthera orchids illuminate the evolution of mycoheterotrophy.</title>
        <authorList>
            <person name="Li M.H."/>
            <person name="Liu K.W."/>
            <person name="Li Z."/>
            <person name="Lu H.C."/>
            <person name="Ye Q.L."/>
            <person name="Zhang D."/>
            <person name="Wang J.Y."/>
            <person name="Li Y.F."/>
            <person name="Zhong Z.M."/>
            <person name="Liu X."/>
            <person name="Yu X."/>
            <person name="Liu D.K."/>
            <person name="Tu X.D."/>
            <person name="Liu B."/>
            <person name="Hao Y."/>
            <person name="Liao X.Y."/>
            <person name="Jiang Y.T."/>
            <person name="Sun W.H."/>
            <person name="Chen J."/>
            <person name="Chen Y.Q."/>
            <person name="Ai Y."/>
            <person name="Zhai J.W."/>
            <person name="Wu S.S."/>
            <person name="Zhou Z."/>
            <person name="Hsiao Y.Y."/>
            <person name="Wu W.L."/>
            <person name="Chen Y.Y."/>
            <person name="Lin Y.F."/>
            <person name="Hsu J.L."/>
            <person name="Li C.Y."/>
            <person name="Wang Z.W."/>
            <person name="Zhao X."/>
            <person name="Zhong W.Y."/>
            <person name="Ma X.K."/>
            <person name="Ma L."/>
            <person name="Huang J."/>
            <person name="Chen G.Z."/>
            <person name="Huang M.Z."/>
            <person name="Huang L."/>
            <person name="Peng D.H."/>
            <person name="Luo Y.B."/>
            <person name="Zou S.Q."/>
            <person name="Chen S.P."/>
            <person name="Lan S."/>
            <person name="Tsai W.C."/>
            <person name="Van de Peer Y."/>
            <person name="Liu Z.J."/>
        </authorList>
    </citation>
    <scope>NUCLEOTIDE SEQUENCE [LARGE SCALE GENOMIC DNA]</scope>
    <source>
        <strain evidence="1">Lor288</strain>
    </source>
</reference>
<evidence type="ECO:0000313" key="2">
    <source>
        <dbReference type="Proteomes" id="UP001412067"/>
    </source>
</evidence>
<proteinExistence type="predicted"/>
<gene>
    <name evidence="1" type="ORF">KSP40_PGU007072</name>
</gene>
<organism evidence="1 2">
    <name type="scientific">Platanthera guangdongensis</name>
    <dbReference type="NCBI Taxonomy" id="2320717"/>
    <lineage>
        <taxon>Eukaryota</taxon>
        <taxon>Viridiplantae</taxon>
        <taxon>Streptophyta</taxon>
        <taxon>Embryophyta</taxon>
        <taxon>Tracheophyta</taxon>
        <taxon>Spermatophyta</taxon>
        <taxon>Magnoliopsida</taxon>
        <taxon>Liliopsida</taxon>
        <taxon>Asparagales</taxon>
        <taxon>Orchidaceae</taxon>
        <taxon>Orchidoideae</taxon>
        <taxon>Orchideae</taxon>
        <taxon>Orchidinae</taxon>
        <taxon>Platanthera</taxon>
    </lineage>
</organism>
<keyword evidence="2" id="KW-1185">Reference proteome</keyword>
<dbReference type="EMBL" id="JBBWWR010000009">
    <property type="protein sequence ID" value="KAK8962068.1"/>
    <property type="molecule type" value="Genomic_DNA"/>
</dbReference>
<evidence type="ECO:0000313" key="1">
    <source>
        <dbReference type="EMBL" id="KAK8962068.1"/>
    </source>
</evidence>
<protein>
    <submittedName>
        <fullName evidence="1">Uncharacterized protein</fullName>
    </submittedName>
</protein>
<name>A0ABR2MD65_9ASPA</name>
<comment type="caution">
    <text evidence="1">The sequence shown here is derived from an EMBL/GenBank/DDBJ whole genome shotgun (WGS) entry which is preliminary data.</text>
</comment>
<sequence length="90" mass="9925">MVLNTSLISHPNISGERAKIGSPFSMKMKISKALKLPYSFHPINCVPDYLDSSYDLAIIRCSNDGIYNDGKGGFYGTESKAMSPSFEKRS</sequence>